<dbReference type="GO" id="GO:0016987">
    <property type="term" value="F:sigma factor activity"/>
    <property type="evidence" value="ECO:0007669"/>
    <property type="project" value="UniProtKB-KW"/>
</dbReference>
<dbReference type="InterPro" id="IPR013249">
    <property type="entry name" value="RNA_pol_sigma70_r4_t2"/>
</dbReference>
<evidence type="ECO:0000256" key="3">
    <source>
        <dbReference type="ARBA" id="ARBA00023082"/>
    </source>
</evidence>
<gene>
    <name evidence="7" type="ordered locus">Caul_5187</name>
</gene>
<organism evidence="7">
    <name type="scientific">Caulobacter sp. (strain K31)</name>
    <dbReference type="NCBI Taxonomy" id="366602"/>
    <lineage>
        <taxon>Bacteria</taxon>
        <taxon>Pseudomonadati</taxon>
        <taxon>Pseudomonadota</taxon>
        <taxon>Alphaproteobacteria</taxon>
        <taxon>Caulobacterales</taxon>
        <taxon>Caulobacteraceae</taxon>
        <taxon>Caulobacter</taxon>
    </lineage>
</organism>
<feature type="domain" description="RNA polymerase sigma factor 70 region 4 type 2" evidence="6">
    <location>
        <begin position="124"/>
        <end position="176"/>
    </location>
</feature>
<evidence type="ECO:0000256" key="2">
    <source>
        <dbReference type="ARBA" id="ARBA00023015"/>
    </source>
</evidence>
<dbReference type="EMBL" id="CP000928">
    <property type="protein sequence ID" value="ABZ74307.1"/>
    <property type="molecule type" value="Genomic_DNA"/>
</dbReference>
<dbReference type="HOGENOM" id="CLU_047691_12_3_5"/>
<comment type="similarity">
    <text evidence="1">Belongs to the sigma-70 factor family. ECF subfamily.</text>
</comment>
<dbReference type="Pfam" id="PF04542">
    <property type="entry name" value="Sigma70_r2"/>
    <property type="match status" value="1"/>
</dbReference>
<evidence type="ECO:0000313" key="7">
    <source>
        <dbReference type="EMBL" id="ABZ74307.1"/>
    </source>
</evidence>
<dbReference type="InterPro" id="IPR007627">
    <property type="entry name" value="RNA_pol_sigma70_r2"/>
</dbReference>
<dbReference type="SUPFAM" id="SSF88946">
    <property type="entry name" value="Sigma2 domain of RNA polymerase sigma factors"/>
    <property type="match status" value="1"/>
</dbReference>
<proteinExistence type="inferred from homology"/>
<evidence type="ECO:0000256" key="4">
    <source>
        <dbReference type="ARBA" id="ARBA00023163"/>
    </source>
</evidence>
<dbReference type="GO" id="GO:0006352">
    <property type="term" value="P:DNA-templated transcription initiation"/>
    <property type="evidence" value="ECO:0007669"/>
    <property type="project" value="InterPro"/>
</dbReference>
<dbReference type="Gene3D" id="1.10.10.10">
    <property type="entry name" value="Winged helix-like DNA-binding domain superfamily/Winged helix DNA-binding domain"/>
    <property type="match status" value="1"/>
</dbReference>
<keyword evidence="2" id="KW-0805">Transcription regulation</keyword>
<protein>
    <submittedName>
        <fullName evidence="7">RNA polymerase, sigma-24 subunit, ECF subfamily</fullName>
    </submittedName>
</protein>
<name>B0T9D2_CAUSK</name>
<dbReference type="InterPro" id="IPR039425">
    <property type="entry name" value="RNA_pol_sigma-70-like"/>
</dbReference>
<reference evidence="7" key="1">
    <citation type="submission" date="2008-01" db="EMBL/GenBank/DDBJ databases">
        <title>Complete sequence of plasmid1 pCAUL01 of Caulobacter sp. K31.</title>
        <authorList>
            <consortium name="US DOE Joint Genome Institute"/>
            <person name="Copeland A."/>
            <person name="Lucas S."/>
            <person name="Lapidus A."/>
            <person name="Barry K."/>
            <person name="Glavina del Rio T."/>
            <person name="Dalin E."/>
            <person name="Tice H."/>
            <person name="Pitluck S."/>
            <person name="Bruce D."/>
            <person name="Goodwin L."/>
            <person name="Thompson L.S."/>
            <person name="Brettin T."/>
            <person name="Detter J.C."/>
            <person name="Han C."/>
            <person name="Schmutz J."/>
            <person name="Larimer F."/>
            <person name="Land M."/>
            <person name="Hauser L."/>
            <person name="Kyrpides N."/>
            <person name="Kim E."/>
            <person name="Stephens C."/>
            <person name="Richardson P."/>
        </authorList>
    </citation>
    <scope>NUCLEOTIDE SEQUENCE [LARGE SCALE GENOMIC DNA]</scope>
    <source>
        <plasmid evidence="7">K31</plasmid>
        <plasmid evidence="7">pCAUL01</plasmid>
    </source>
</reference>
<evidence type="ECO:0000259" key="5">
    <source>
        <dbReference type="Pfam" id="PF04542"/>
    </source>
</evidence>
<accession>B0T9D2</accession>
<keyword evidence="3" id="KW-0731">Sigma factor</keyword>
<geneLocation type="plasmid" evidence="7">
    <name>pCAUL01</name>
</geneLocation>
<dbReference type="InterPro" id="IPR013324">
    <property type="entry name" value="RNA_pol_sigma_r3/r4-like"/>
</dbReference>
<dbReference type="GO" id="GO:0003677">
    <property type="term" value="F:DNA binding"/>
    <property type="evidence" value="ECO:0007669"/>
    <property type="project" value="InterPro"/>
</dbReference>
<sequence length="183" mass="20755">MSSDIVLRKAAQAKAASPETTADLDGLFRIEGPQLLRYFARRLGPEDAKDLAQETFLRFASLAAPQALDNPAAYLQRIARNLLRDRAKNATAARERTHLTLEPELHAANDGDPHQALVARQTLERYEAALMKLKPKTREIYLRHRLDGVSYELIAQEWNMSVSGIEKQMMKAMAHIDRHLSRR</sequence>
<dbReference type="PANTHER" id="PTHR43133">
    <property type="entry name" value="RNA POLYMERASE ECF-TYPE SIGMA FACTO"/>
    <property type="match status" value="1"/>
</dbReference>
<dbReference type="Pfam" id="PF08281">
    <property type="entry name" value="Sigma70_r4_2"/>
    <property type="match status" value="1"/>
</dbReference>
<feature type="domain" description="RNA polymerase sigma-70 region 2" evidence="5">
    <location>
        <begin position="28"/>
        <end position="90"/>
    </location>
</feature>
<dbReference type="InterPro" id="IPR014284">
    <property type="entry name" value="RNA_pol_sigma-70_dom"/>
</dbReference>
<dbReference type="AlphaFoldDB" id="B0T9D2"/>
<evidence type="ECO:0000256" key="1">
    <source>
        <dbReference type="ARBA" id="ARBA00010641"/>
    </source>
</evidence>
<evidence type="ECO:0000259" key="6">
    <source>
        <dbReference type="Pfam" id="PF08281"/>
    </source>
</evidence>
<dbReference type="OrthoDB" id="7620544at2"/>
<dbReference type="PANTHER" id="PTHR43133:SF63">
    <property type="entry name" value="RNA POLYMERASE SIGMA FACTOR FECI-RELATED"/>
    <property type="match status" value="1"/>
</dbReference>
<dbReference type="InterPro" id="IPR013325">
    <property type="entry name" value="RNA_pol_sigma_r2"/>
</dbReference>
<dbReference type="SUPFAM" id="SSF88659">
    <property type="entry name" value="Sigma3 and sigma4 domains of RNA polymerase sigma factors"/>
    <property type="match status" value="1"/>
</dbReference>
<dbReference type="InterPro" id="IPR036388">
    <property type="entry name" value="WH-like_DNA-bd_sf"/>
</dbReference>
<keyword evidence="4" id="KW-0804">Transcription</keyword>
<dbReference type="NCBIfam" id="TIGR02937">
    <property type="entry name" value="sigma70-ECF"/>
    <property type="match status" value="1"/>
</dbReference>
<keyword evidence="7" id="KW-0614">Plasmid</keyword>
<dbReference type="KEGG" id="cak:Caul_5187"/>
<dbReference type="Gene3D" id="1.10.1740.10">
    <property type="match status" value="1"/>
</dbReference>